<comment type="caution">
    <text evidence="2">The sequence shown here is derived from an EMBL/GenBank/DDBJ whole genome shotgun (WGS) entry which is preliminary data.</text>
</comment>
<evidence type="ECO:0000313" key="3">
    <source>
        <dbReference type="Proteomes" id="UP000266188"/>
    </source>
</evidence>
<dbReference type="Proteomes" id="UP000266188">
    <property type="component" value="Unassembled WGS sequence"/>
</dbReference>
<feature type="compositionally biased region" description="Polar residues" evidence="1">
    <location>
        <begin position="399"/>
        <end position="409"/>
    </location>
</feature>
<evidence type="ECO:0000313" key="2">
    <source>
        <dbReference type="EMBL" id="RJE21323.1"/>
    </source>
</evidence>
<dbReference type="OrthoDB" id="3938867at2759"/>
<dbReference type="EMBL" id="MVGC01000236">
    <property type="protein sequence ID" value="RJE21323.1"/>
    <property type="molecule type" value="Genomic_DNA"/>
</dbReference>
<feature type="compositionally biased region" description="Basic and acidic residues" evidence="1">
    <location>
        <begin position="412"/>
        <end position="426"/>
    </location>
</feature>
<reference evidence="3" key="1">
    <citation type="submission" date="2017-02" db="EMBL/GenBank/DDBJ databases">
        <authorList>
            <person name="Tafer H."/>
            <person name="Lopandic K."/>
        </authorList>
    </citation>
    <scope>NUCLEOTIDE SEQUENCE [LARGE SCALE GENOMIC DNA]</scope>
    <source>
        <strain evidence="3">CBS 366.77</strain>
    </source>
</reference>
<feature type="region of interest" description="Disordered" evidence="1">
    <location>
        <begin position="399"/>
        <end position="437"/>
    </location>
</feature>
<proteinExistence type="predicted"/>
<protein>
    <recommendedName>
        <fullName evidence="4">F-box domain protein</fullName>
    </recommendedName>
</protein>
<organism evidence="2 3">
    <name type="scientific">Aspergillus sclerotialis</name>
    <dbReference type="NCBI Taxonomy" id="2070753"/>
    <lineage>
        <taxon>Eukaryota</taxon>
        <taxon>Fungi</taxon>
        <taxon>Dikarya</taxon>
        <taxon>Ascomycota</taxon>
        <taxon>Pezizomycotina</taxon>
        <taxon>Eurotiomycetes</taxon>
        <taxon>Eurotiomycetidae</taxon>
        <taxon>Eurotiales</taxon>
        <taxon>Aspergillaceae</taxon>
        <taxon>Aspergillus</taxon>
        <taxon>Aspergillus subgen. Polypaecilum</taxon>
    </lineage>
</organism>
<accession>A0A3A2ZGC8</accession>
<gene>
    <name evidence="2" type="ORF">PHISCL_06340</name>
</gene>
<evidence type="ECO:0008006" key="4">
    <source>
        <dbReference type="Google" id="ProtNLM"/>
    </source>
</evidence>
<sequence length="898" mass="102895">MGTRGLVFIRCRGRYFIYYNHWDSYPDGLGEAIVSKIPTDPEKYCEWLESMRKTYSRLCQQFEEHHLPVDVTKLQDGDAMSPAEQHAKCFLALDDRLEYPPIQTLLQRNDLFIEWTYTIDLDQEIFGVDESVFFILAKIPREGRWYDFLNVEGRRRTLREETPKEIIGSVTCPPLFDTRAKNRYRDLSIKIFVPKAATETDGILLSPHHHLLLNTFEAFYCTYRWLLDGYILRWKPECFSFREISFALLSLAAGEVIFECKDTLNKNYESDGYFLIPDKSSQDNQQKLLPRFLSETHLPGKEPGSAPTSTSFWLGNVLVYLASRLDLVDVEEMSVSKAVDTGLSQGLKNFFAVVFSIVDFVLVQVQVNEDGRVHVQRSPLMNLFYFSGKDSAYAEAPFSRTQQFTPDSTEGSDSKDQSESDSKDESESPSGSKETGIPANDRRAFVALMHFFDSAANHNLMGAESKIFPNEILATIMQSSDIHTYLALAKASAYCRELRCRKFPVNNDYILVGVGANEEHGKWILEDRQTGERISTRASTRHYNKYDFGRDDKDGMELGPMINVADTGRQSIIDRVTLYLPGVDSKDPPYTKKFSRPVEEGFYRIYGFRPEDETKLVFNIPEYAYPGHVEKAWGRYIEGFVDANTVGFNAAQIDAGTFPCLLPHRYRQLRMRDTGQLEAILRSPCDESPEEWQETERFAIYQILYVVENDEAAFYKARGRLFLVAFGMKAKLFYYASYTENPRSVPPALNNTYGSQIAASLNDPNPANRFTQLIPGPEPFDIRDADARAQLERWIKAFSDGIQKGLEYDPITETYLPLFGTKKPDREMRMVAQNLEVLVRPGAKGMLKRMSVRKMVAVAARMMRMNRHYHLSSPAHHADIDYGLMGTKTKFQLNMLRD</sequence>
<name>A0A3A2ZGC8_9EURO</name>
<keyword evidence="3" id="KW-1185">Reference proteome</keyword>
<dbReference type="AlphaFoldDB" id="A0A3A2ZGC8"/>
<evidence type="ECO:0000256" key="1">
    <source>
        <dbReference type="SAM" id="MobiDB-lite"/>
    </source>
</evidence>